<feature type="transmembrane region" description="Helical" evidence="6">
    <location>
        <begin position="305"/>
        <end position="326"/>
    </location>
</feature>
<dbReference type="PANTHER" id="PTHR30294:SF47">
    <property type="entry name" value="INNER MEMBRANE TRANSPORT PERMEASE YHHJ"/>
    <property type="match status" value="1"/>
</dbReference>
<dbReference type="PANTHER" id="PTHR30294">
    <property type="entry name" value="MEMBRANE COMPONENT OF ABC TRANSPORTER YHHJ-RELATED"/>
    <property type="match status" value="1"/>
</dbReference>
<dbReference type="Proteomes" id="UP000279562">
    <property type="component" value="Unassembled WGS sequence"/>
</dbReference>
<dbReference type="GO" id="GO:0005886">
    <property type="term" value="C:plasma membrane"/>
    <property type="evidence" value="ECO:0007669"/>
    <property type="project" value="UniProtKB-SubCell"/>
</dbReference>
<evidence type="ECO:0000256" key="2">
    <source>
        <dbReference type="ARBA" id="ARBA00022475"/>
    </source>
</evidence>
<dbReference type="Gene3D" id="3.40.1710.10">
    <property type="entry name" value="abc type-2 transporter like domain"/>
    <property type="match status" value="1"/>
</dbReference>
<organism evidence="8 9">
    <name type="scientific">Prevotella heparinolytica</name>
    <dbReference type="NCBI Taxonomy" id="28113"/>
    <lineage>
        <taxon>Bacteria</taxon>
        <taxon>Pseudomonadati</taxon>
        <taxon>Bacteroidota</taxon>
        <taxon>Bacteroidia</taxon>
        <taxon>Bacteroidales</taxon>
        <taxon>Bacteroidaceae</taxon>
        <taxon>Bacteroides</taxon>
    </lineage>
</organism>
<evidence type="ECO:0000256" key="6">
    <source>
        <dbReference type="SAM" id="Phobius"/>
    </source>
</evidence>
<keyword evidence="9" id="KW-1185">Reference proteome</keyword>
<dbReference type="AlphaFoldDB" id="A0A3P2AAD9"/>
<keyword evidence="4 6" id="KW-1133">Transmembrane helix</keyword>
<feature type="domain" description="ABC-2 type transporter transmembrane" evidence="7">
    <location>
        <begin position="28"/>
        <end position="379"/>
    </location>
</feature>
<keyword evidence="5 6" id="KW-0472">Membrane</keyword>
<evidence type="ECO:0000256" key="1">
    <source>
        <dbReference type="ARBA" id="ARBA00004651"/>
    </source>
</evidence>
<comment type="subcellular location">
    <subcellularLocation>
        <location evidence="1">Cell membrane</location>
        <topology evidence="1">Multi-pass membrane protein</topology>
    </subcellularLocation>
</comment>
<feature type="transmembrane region" description="Helical" evidence="6">
    <location>
        <begin position="272"/>
        <end position="298"/>
    </location>
</feature>
<evidence type="ECO:0000256" key="4">
    <source>
        <dbReference type="ARBA" id="ARBA00022989"/>
    </source>
</evidence>
<evidence type="ECO:0000256" key="3">
    <source>
        <dbReference type="ARBA" id="ARBA00022692"/>
    </source>
</evidence>
<dbReference type="EMBL" id="RQYF01000011">
    <property type="protein sequence ID" value="RRD92364.1"/>
    <property type="molecule type" value="Genomic_DNA"/>
</dbReference>
<evidence type="ECO:0000313" key="9">
    <source>
        <dbReference type="Proteomes" id="UP000279562"/>
    </source>
</evidence>
<name>A0A3P2AAD9_9BACE</name>
<dbReference type="RefSeq" id="WP_125238660.1">
    <property type="nucleotide sequence ID" value="NZ_RQYF01000011.1"/>
</dbReference>
<dbReference type="InterPro" id="IPR013525">
    <property type="entry name" value="ABC2_TM"/>
</dbReference>
<dbReference type="GO" id="GO:0140359">
    <property type="term" value="F:ABC-type transporter activity"/>
    <property type="evidence" value="ECO:0007669"/>
    <property type="project" value="InterPro"/>
</dbReference>
<dbReference type="Pfam" id="PF12698">
    <property type="entry name" value="ABC2_membrane_3"/>
    <property type="match status" value="1"/>
</dbReference>
<keyword evidence="2" id="KW-1003">Cell membrane</keyword>
<sequence>MANSKSKYIFLLDVMKRECRRLVSRPLYLFCMVIAPLFCYLFFTTLLDSGLPTNMPVGVVDQDMSTISRNLTRNLDAFGQTAVVAHYPSIREARTAMQRGEIYGFYYIPQGTSSEVQAQRQPKLSFYTNNTLLVAGSLLFKDMKMMSELAAGSAARTTLYAKGATEDQAMGFLQPIVINAHPLNNPWLNYSVYLCNTFAPGVLMLLIFMVTVYSIGVEIKDRTAREWLSMGNDSIWISLAGKLLPHTAVFFLMGMLYNAYLYGFLHFPCNSSIFPMLLATLCLILASQSMGILMIGILPTLRLGLSFASLWGVLSFSMCGLSFPIMGMHPTLQALANLFPLRHYFLIYVDQALNGYPMIYSWTNYVALLIFMTLPFLISRRLKEALVYYKYIP</sequence>
<evidence type="ECO:0000259" key="7">
    <source>
        <dbReference type="Pfam" id="PF12698"/>
    </source>
</evidence>
<protein>
    <submittedName>
        <fullName evidence="8">ABC transporter permease</fullName>
    </submittedName>
</protein>
<evidence type="ECO:0000313" key="8">
    <source>
        <dbReference type="EMBL" id="RRD92364.1"/>
    </source>
</evidence>
<feature type="transmembrane region" description="Helical" evidence="6">
    <location>
        <begin position="190"/>
        <end position="215"/>
    </location>
</feature>
<gene>
    <name evidence="8" type="ORF">EII33_04290</name>
</gene>
<feature type="transmembrane region" description="Helical" evidence="6">
    <location>
        <begin position="359"/>
        <end position="378"/>
    </location>
</feature>
<comment type="caution">
    <text evidence="8">The sequence shown here is derived from an EMBL/GenBank/DDBJ whole genome shotgun (WGS) entry which is preliminary data.</text>
</comment>
<accession>A0A3P2AAD9</accession>
<feature type="transmembrane region" description="Helical" evidence="6">
    <location>
        <begin position="235"/>
        <end position="260"/>
    </location>
</feature>
<reference evidence="8 9" key="1">
    <citation type="submission" date="2018-11" db="EMBL/GenBank/DDBJ databases">
        <title>Genomes From Bacteria Associated with the Canine Oral Cavity: a Test Case for Automated Genome-Based Taxonomic Assignment.</title>
        <authorList>
            <person name="Coil D.A."/>
            <person name="Jospin G."/>
            <person name="Darling A.E."/>
            <person name="Wallis C."/>
            <person name="Davis I.J."/>
            <person name="Harris S."/>
            <person name="Eisen J.A."/>
            <person name="Holcombe L.J."/>
            <person name="O'Flynn C."/>
        </authorList>
    </citation>
    <scope>NUCLEOTIDE SEQUENCE [LARGE SCALE GENOMIC DNA]</scope>
    <source>
        <strain evidence="8 9">OH1047_COT-310</strain>
    </source>
</reference>
<proteinExistence type="predicted"/>
<evidence type="ECO:0000256" key="5">
    <source>
        <dbReference type="ARBA" id="ARBA00023136"/>
    </source>
</evidence>
<keyword evidence="3 6" id="KW-0812">Transmembrane</keyword>
<feature type="transmembrane region" description="Helical" evidence="6">
    <location>
        <begin position="27"/>
        <end position="47"/>
    </location>
</feature>
<dbReference type="InterPro" id="IPR051449">
    <property type="entry name" value="ABC-2_transporter_component"/>
</dbReference>